<keyword evidence="6" id="KW-0723">Serine/threonine-protein kinase</keyword>
<accession>A0AAD9USH5</accession>
<evidence type="ECO:0000256" key="2">
    <source>
        <dbReference type="ARBA" id="ARBA00001946"/>
    </source>
</evidence>
<dbReference type="GO" id="GO:0030509">
    <property type="term" value="P:BMP signaling pathway"/>
    <property type="evidence" value="ECO:0007669"/>
    <property type="project" value="TreeGrafter"/>
</dbReference>
<comment type="subcellular location">
    <subcellularLocation>
        <location evidence="3">Membrane</location>
        <topology evidence="3">Single-pass type I membrane protein</topology>
    </subcellularLocation>
</comment>
<keyword evidence="7" id="KW-0808">Transferase</keyword>
<dbReference type="GO" id="GO:0043235">
    <property type="term" value="C:receptor complex"/>
    <property type="evidence" value="ECO:0007669"/>
    <property type="project" value="TreeGrafter"/>
</dbReference>
<keyword evidence="17 21" id="KW-0675">Receptor</keyword>
<evidence type="ECO:0000256" key="4">
    <source>
        <dbReference type="ARBA" id="ARBA00009605"/>
    </source>
</evidence>
<keyword evidence="9" id="KW-0479">Metal-binding</keyword>
<evidence type="ECO:0000256" key="13">
    <source>
        <dbReference type="ARBA" id="ARBA00022840"/>
    </source>
</evidence>
<organism evidence="21 22">
    <name type="scientific">Acropora cervicornis</name>
    <name type="common">Staghorn coral</name>
    <dbReference type="NCBI Taxonomy" id="6130"/>
    <lineage>
        <taxon>Eukaryota</taxon>
        <taxon>Metazoa</taxon>
        <taxon>Cnidaria</taxon>
        <taxon>Anthozoa</taxon>
        <taxon>Hexacorallia</taxon>
        <taxon>Scleractinia</taxon>
        <taxon>Astrocoeniina</taxon>
        <taxon>Acroporidae</taxon>
        <taxon>Acropora</taxon>
    </lineage>
</organism>
<keyword evidence="16 19" id="KW-0472">Membrane</keyword>
<evidence type="ECO:0000256" key="19">
    <source>
        <dbReference type="SAM" id="Phobius"/>
    </source>
</evidence>
<dbReference type="Pfam" id="PF07714">
    <property type="entry name" value="PK_Tyr_Ser-Thr"/>
    <property type="match status" value="1"/>
</dbReference>
<reference evidence="21" key="1">
    <citation type="journal article" date="2023" name="G3 (Bethesda)">
        <title>Whole genome assembly and annotation of the endangered Caribbean coral Acropora cervicornis.</title>
        <authorList>
            <person name="Selwyn J.D."/>
            <person name="Vollmer S.V."/>
        </authorList>
    </citation>
    <scope>NUCLEOTIDE SEQUENCE</scope>
    <source>
        <strain evidence="21">K2</strain>
    </source>
</reference>
<dbReference type="InterPro" id="IPR000333">
    <property type="entry name" value="TGFB_receptor"/>
</dbReference>
<keyword evidence="15 19" id="KW-1133">Transmembrane helix</keyword>
<keyword evidence="13 18" id="KW-0067">ATP-binding</keyword>
<dbReference type="InterPro" id="IPR045860">
    <property type="entry name" value="Snake_toxin-like_sf"/>
</dbReference>
<dbReference type="Proteomes" id="UP001249851">
    <property type="component" value="Unassembled WGS sequence"/>
</dbReference>
<comment type="caution">
    <text evidence="21">The sequence shown here is derived from an EMBL/GenBank/DDBJ whole genome shotgun (WGS) entry which is preliminary data.</text>
</comment>
<evidence type="ECO:0000256" key="10">
    <source>
        <dbReference type="ARBA" id="ARBA00022729"/>
    </source>
</evidence>
<dbReference type="InterPro" id="IPR008266">
    <property type="entry name" value="Tyr_kinase_AS"/>
</dbReference>
<evidence type="ECO:0000256" key="5">
    <source>
        <dbReference type="ARBA" id="ARBA00012401"/>
    </source>
</evidence>
<dbReference type="PROSITE" id="PS00107">
    <property type="entry name" value="PROTEIN_KINASE_ATP"/>
    <property type="match status" value="1"/>
</dbReference>
<evidence type="ECO:0000256" key="14">
    <source>
        <dbReference type="ARBA" id="ARBA00022842"/>
    </source>
</evidence>
<evidence type="ECO:0000256" key="12">
    <source>
        <dbReference type="ARBA" id="ARBA00022777"/>
    </source>
</evidence>
<evidence type="ECO:0000256" key="18">
    <source>
        <dbReference type="PROSITE-ProRule" id="PRU10141"/>
    </source>
</evidence>
<proteinExistence type="inferred from homology"/>
<dbReference type="GO" id="GO:0005886">
    <property type="term" value="C:plasma membrane"/>
    <property type="evidence" value="ECO:0007669"/>
    <property type="project" value="TreeGrafter"/>
</dbReference>
<dbReference type="Gene3D" id="1.10.510.10">
    <property type="entry name" value="Transferase(Phosphotransferase) domain 1"/>
    <property type="match status" value="1"/>
</dbReference>
<comment type="similarity">
    <text evidence="4">Belongs to the protein kinase superfamily. TKL Ser/Thr protein kinase family. TGFB receptor subfamily.</text>
</comment>
<evidence type="ECO:0000256" key="1">
    <source>
        <dbReference type="ARBA" id="ARBA00001936"/>
    </source>
</evidence>
<dbReference type="PANTHER" id="PTHR23255:SF100">
    <property type="entry name" value="RECEPTOR PROTEIN SERINE_THREONINE KINASE"/>
    <property type="match status" value="1"/>
</dbReference>
<dbReference type="InterPro" id="IPR017441">
    <property type="entry name" value="Protein_kinase_ATP_BS"/>
</dbReference>
<dbReference type="AlphaFoldDB" id="A0AAD9USH5"/>
<evidence type="ECO:0000256" key="11">
    <source>
        <dbReference type="ARBA" id="ARBA00022741"/>
    </source>
</evidence>
<evidence type="ECO:0000259" key="20">
    <source>
        <dbReference type="PROSITE" id="PS50011"/>
    </source>
</evidence>
<dbReference type="InterPro" id="IPR011009">
    <property type="entry name" value="Kinase-like_dom_sf"/>
</dbReference>
<evidence type="ECO:0000313" key="22">
    <source>
        <dbReference type="Proteomes" id="UP001249851"/>
    </source>
</evidence>
<feature type="transmembrane region" description="Helical" evidence="19">
    <location>
        <begin position="117"/>
        <end position="140"/>
    </location>
</feature>
<keyword evidence="8 19" id="KW-0812">Transmembrane</keyword>
<evidence type="ECO:0000256" key="17">
    <source>
        <dbReference type="ARBA" id="ARBA00023170"/>
    </source>
</evidence>
<dbReference type="EC" id="2.7.11.30" evidence="5"/>
<dbReference type="GO" id="GO:0005024">
    <property type="term" value="F:transforming growth factor beta receptor activity"/>
    <property type="evidence" value="ECO:0007669"/>
    <property type="project" value="TreeGrafter"/>
</dbReference>
<dbReference type="CDD" id="cd23615">
    <property type="entry name" value="TFP_LU_ECD_ACVR2"/>
    <property type="match status" value="1"/>
</dbReference>
<comment type="cofactor">
    <cofactor evidence="2">
        <name>Mg(2+)</name>
        <dbReference type="ChEBI" id="CHEBI:18420"/>
    </cofactor>
</comment>
<evidence type="ECO:0000256" key="7">
    <source>
        <dbReference type="ARBA" id="ARBA00022679"/>
    </source>
</evidence>
<dbReference type="PROSITE" id="PS50011">
    <property type="entry name" value="PROTEIN_KINASE_DOM"/>
    <property type="match status" value="1"/>
</dbReference>
<evidence type="ECO:0000256" key="3">
    <source>
        <dbReference type="ARBA" id="ARBA00004479"/>
    </source>
</evidence>
<name>A0AAD9USH5_ACRCE</name>
<protein>
    <recommendedName>
        <fullName evidence="5">receptor protein serine/threonine kinase</fullName>
        <ecNumber evidence="5">2.7.11.30</ecNumber>
    </recommendedName>
</protein>
<evidence type="ECO:0000256" key="8">
    <source>
        <dbReference type="ARBA" id="ARBA00022692"/>
    </source>
</evidence>
<dbReference type="PROSITE" id="PS00109">
    <property type="entry name" value="PROTEIN_KINASE_TYR"/>
    <property type="match status" value="1"/>
</dbReference>
<dbReference type="Gene3D" id="2.10.60.10">
    <property type="entry name" value="CD59"/>
    <property type="match status" value="1"/>
</dbReference>
<dbReference type="GO" id="GO:0005524">
    <property type="term" value="F:ATP binding"/>
    <property type="evidence" value="ECO:0007669"/>
    <property type="project" value="UniProtKB-UniRule"/>
</dbReference>
<reference evidence="21" key="2">
    <citation type="journal article" date="2023" name="Science">
        <title>Genomic signatures of disease resistance in endangered staghorn corals.</title>
        <authorList>
            <person name="Vollmer S.V."/>
            <person name="Selwyn J.D."/>
            <person name="Despard B.A."/>
            <person name="Roesel C.L."/>
        </authorList>
    </citation>
    <scope>NUCLEOTIDE SEQUENCE</scope>
    <source>
        <strain evidence="21">K2</strain>
    </source>
</reference>
<sequence>MFKERGLECHTYDLKKGIYNGTKTCPAESDHVCFVLWGEKTEKNETQHIVIRKDCFGISLENHHKYCLKDCIQNPEYDAFRNRNVSGFCCCSHDLCNRNFTAVHYEEYESTESNKTVIIAVALVIFVVLVGAMAMVWYLYKIRWNKENTFSNTAIEEKEHLNLMFDLSGLEIEEMVGQGRYGCVWRGYFDGNVVAVKIFPPEHRHTWKSETEFFESHLSHPSILKKIHGPEYILVTEYHSQGSLLKFLKTNTVTWREMCILGHSLAAGLAYLHNDDGHDVKPCFVHRDVSSKNVLVSSGLTCVLSDFGFAMKMPEVGSSRAADDIITEVGTLRYMAPEVLDGALNLRECEASLKEIDVYAMSLVIWEITMRCSDIYGKRFSELLKDFPDGLSTSTSSNPVQKIVKNYPLSNSQSALGSNKLVTNSPPPLTPLWPDKLLNQEMNMTTV</sequence>
<dbReference type="EMBL" id="JARQWQ010000159">
    <property type="protein sequence ID" value="KAK2548015.1"/>
    <property type="molecule type" value="Genomic_DNA"/>
</dbReference>
<keyword evidence="22" id="KW-1185">Reference proteome</keyword>
<keyword evidence="12" id="KW-0418">Kinase</keyword>
<evidence type="ECO:0000256" key="6">
    <source>
        <dbReference type="ARBA" id="ARBA00022527"/>
    </source>
</evidence>
<dbReference type="PANTHER" id="PTHR23255">
    <property type="entry name" value="TRANSFORMING GROWTH FACTOR-BETA RECEPTOR TYPE I AND II"/>
    <property type="match status" value="1"/>
</dbReference>
<comment type="cofactor">
    <cofactor evidence="1">
        <name>Mn(2+)</name>
        <dbReference type="ChEBI" id="CHEBI:29035"/>
    </cofactor>
</comment>
<gene>
    <name evidence="21" type="ORF">P5673_031901</name>
</gene>
<dbReference type="SUPFAM" id="SSF57302">
    <property type="entry name" value="Snake toxin-like"/>
    <property type="match status" value="1"/>
</dbReference>
<evidence type="ECO:0000313" key="21">
    <source>
        <dbReference type="EMBL" id="KAK2548015.1"/>
    </source>
</evidence>
<keyword evidence="11 18" id="KW-0547">Nucleotide-binding</keyword>
<feature type="binding site" evidence="18">
    <location>
        <position position="197"/>
    </location>
    <ligand>
        <name>ATP</name>
        <dbReference type="ChEBI" id="CHEBI:30616"/>
    </ligand>
</feature>
<feature type="domain" description="Protein kinase" evidence="20">
    <location>
        <begin position="170"/>
        <end position="447"/>
    </location>
</feature>
<dbReference type="Gene3D" id="3.30.200.20">
    <property type="entry name" value="Phosphorylase Kinase, domain 1"/>
    <property type="match status" value="1"/>
</dbReference>
<keyword evidence="14" id="KW-0460">Magnesium</keyword>
<keyword evidence="10" id="KW-0732">Signal</keyword>
<dbReference type="InterPro" id="IPR001245">
    <property type="entry name" value="Ser-Thr/Tyr_kinase_cat_dom"/>
</dbReference>
<dbReference type="SUPFAM" id="SSF56112">
    <property type="entry name" value="Protein kinase-like (PK-like)"/>
    <property type="match status" value="1"/>
</dbReference>
<evidence type="ECO:0000256" key="16">
    <source>
        <dbReference type="ARBA" id="ARBA00023136"/>
    </source>
</evidence>
<evidence type="ECO:0000256" key="15">
    <source>
        <dbReference type="ARBA" id="ARBA00022989"/>
    </source>
</evidence>
<dbReference type="InterPro" id="IPR000719">
    <property type="entry name" value="Prot_kinase_dom"/>
</dbReference>
<evidence type="ECO:0000256" key="9">
    <source>
        <dbReference type="ARBA" id="ARBA00022723"/>
    </source>
</evidence>